<gene>
    <name evidence="9" type="ordered locus">Hneap_1390</name>
</gene>
<sequence length="266" mass="30122">MDFTLILVLGTLISGLIWLTDSLLFKKARVRRAATGVVADGSPVVLHEPLLVDYARSFFPILLVVLVVRSFIVEPFRIPSGSLMPTLLVGDFILVNKFSYGLRLPVLDTKILPTWEPKRGDIAVFRYPNDPKIDYIKRVIGVPGDHIRVEGNKLWVNGTPITETYVGVYPGDDGMRMAGATVYRENLLGVKHDVLFEKDGYEKNGEWVVPPHEYFMMGDNRDNSNDSRYWGFVPEANLVGKAFMIWLHWDWKDGKFDASRIGKGIH</sequence>
<dbReference type="SUPFAM" id="SSF51306">
    <property type="entry name" value="LexA/Signal peptidase"/>
    <property type="match status" value="1"/>
</dbReference>
<feature type="transmembrane region" description="Helical" evidence="7">
    <location>
        <begin position="6"/>
        <end position="25"/>
    </location>
</feature>
<dbReference type="Proteomes" id="UP000009102">
    <property type="component" value="Chromosome"/>
</dbReference>
<dbReference type="InterPro" id="IPR019533">
    <property type="entry name" value="Peptidase_S26"/>
</dbReference>
<dbReference type="HOGENOM" id="CLU_028723_1_1_6"/>
<keyword evidence="7" id="KW-1133">Transmembrane helix</keyword>
<evidence type="ECO:0000256" key="4">
    <source>
        <dbReference type="ARBA" id="ARBA00019232"/>
    </source>
</evidence>
<keyword evidence="7" id="KW-0812">Transmembrane</keyword>
<dbReference type="PANTHER" id="PTHR43390:SF1">
    <property type="entry name" value="CHLOROPLAST PROCESSING PEPTIDASE"/>
    <property type="match status" value="1"/>
</dbReference>
<feature type="domain" description="Peptidase S26" evidence="8">
    <location>
        <begin position="52"/>
        <end position="246"/>
    </location>
</feature>
<dbReference type="GO" id="GO:0006465">
    <property type="term" value="P:signal peptide processing"/>
    <property type="evidence" value="ECO:0007669"/>
    <property type="project" value="InterPro"/>
</dbReference>
<comment type="subcellular location">
    <subcellularLocation>
        <location evidence="7">Membrane</location>
        <topology evidence="7">Multi-pass membrane protein</topology>
    </subcellularLocation>
</comment>
<dbReference type="InterPro" id="IPR036286">
    <property type="entry name" value="LexA/Signal_pep-like_sf"/>
</dbReference>
<keyword evidence="10" id="KW-1185">Reference proteome</keyword>
<dbReference type="GO" id="GO:0009003">
    <property type="term" value="F:signal peptidase activity"/>
    <property type="evidence" value="ECO:0007669"/>
    <property type="project" value="UniProtKB-EC"/>
</dbReference>
<keyword evidence="7" id="KW-0645">Protease</keyword>
<evidence type="ECO:0000256" key="5">
    <source>
        <dbReference type="ARBA" id="ARBA00022801"/>
    </source>
</evidence>
<organism evidence="9 10">
    <name type="scientific">Halothiobacillus neapolitanus (strain ATCC 23641 / DSM 15147 / CIP 104769 / NCIMB 8539 / c2)</name>
    <name type="common">Thiobacillus neapolitanus</name>
    <dbReference type="NCBI Taxonomy" id="555778"/>
    <lineage>
        <taxon>Bacteria</taxon>
        <taxon>Pseudomonadati</taxon>
        <taxon>Pseudomonadota</taxon>
        <taxon>Gammaproteobacteria</taxon>
        <taxon>Chromatiales</taxon>
        <taxon>Halothiobacillaceae</taxon>
        <taxon>Halothiobacillus</taxon>
    </lineage>
</organism>
<comment type="similarity">
    <text evidence="2 7">Belongs to the peptidase S26 family.</text>
</comment>
<dbReference type="EMBL" id="CP001801">
    <property type="protein sequence ID" value="ACX96224.1"/>
    <property type="molecule type" value="Genomic_DNA"/>
</dbReference>
<dbReference type="AlphaFoldDB" id="D0L0K1"/>
<proteinExistence type="inferred from homology"/>
<dbReference type="eggNOG" id="COG0681">
    <property type="taxonomic scope" value="Bacteria"/>
</dbReference>
<dbReference type="STRING" id="555778.Hneap_1390"/>
<keyword evidence="5 7" id="KW-0378">Hydrolase</keyword>
<evidence type="ECO:0000256" key="3">
    <source>
        <dbReference type="ARBA" id="ARBA00013208"/>
    </source>
</evidence>
<dbReference type="Gene3D" id="2.10.109.10">
    <property type="entry name" value="Umud Fragment, subunit A"/>
    <property type="match status" value="1"/>
</dbReference>
<keyword evidence="7" id="KW-0472">Membrane</keyword>
<dbReference type="MEROPS" id="S26.001"/>
<dbReference type="InterPro" id="IPR000223">
    <property type="entry name" value="Pept_S26A_signal_pept_1"/>
</dbReference>
<name>D0L0K1_HALNC</name>
<evidence type="ECO:0000313" key="9">
    <source>
        <dbReference type="EMBL" id="ACX96224.1"/>
    </source>
</evidence>
<feature type="active site" evidence="6">
    <location>
        <position position="82"/>
    </location>
</feature>
<evidence type="ECO:0000256" key="2">
    <source>
        <dbReference type="ARBA" id="ARBA00009370"/>
    </source>
</evidence>
<dbReference type="InterPro" id="IPR019757">
    <property type="entry name" value="Pept_S26A_signal_pept_1_Lys-AS"/>
</dbReference>
<evidence type="ECO:0000259" key="8">
    <source>
        <dbReference type="Pfam" id="PF10502"/>
    </source>
</evidence>
<protein>
    <recommendedName>
        <fullName evidence="4 7">Signal peptidase I</fullName>
        <ecNumber evidence="3 7">3.4.21.89</ecNumber>
    </recommendedName>
</protein>
<evidence type="ECO:0000256" key="1">
    <source>
        <dbReference type="ARBA" id="ARBA00000677"/>
    </source>
</evidence>
<evidence type="ECO:0000256" key="7">
    <source>
        <dbReference type="RuleBase" id="RU362042"/>
    </source>
</evidence>
<accession>D0L0K1</accession>
<dbReference type="GO" id="GO:0004252">
    <property type="term" value="F:serine-type endopeptidase activity"/>
    <property type="evidence" value="ECO:0007669"/>
    <property type="project" value="InterPro"/>
</dbReference>
<dbReference type="PROSITE" id="PS00760">
    <property type="entry name" value="SPASE_I_2"/>
    <property type="match status" value="1"/>
</dbReference>
<reference evidence="9 10" key="1">
    <citation type="submission" date="2009-10" db="EMBL/GenBank/DDBJ databases">
        <title>Complete sequence of Halothiobacillus neapolitanus c2.</title>
        <authorList>
            <consortium name="US DOE Joint Genome Institute"/>
            <person name="Lucas S."/>
            <person name="Copeland A."/>
            <person name="Lapidus A."/>
            <person name="Glavina del Rio T."/>
            <person name="Tice H."/>
            <person name="Bruce D."/>
            <person name="Goodwin L."/>
            <person name="Pitluck S."/>
            <person name="Davenport K."/>
            <person name="Brettin T."/>
            <person name="Detter J.C."/>
            <person name="Han C."/>
            <person name="Tapia R."/>
            <person name="Larimer F."/>
            <person name="Land M."/>
            <person name="Hauser L."/>
            <person name="Kyrpides N."/>
            <person name="Mikhailova N."/>
            <person name="Kerfeld C."/>
            <person name="Cannon G."/>
            <person name="Heinhort S."/>
        </authorList>
    </citation>
    <scope>NUCLEOTIDE SEQUENCE [LARGE SCALE GENOMIC DNA]</scope>
    <source>
        <strain evidence="10">ATCC 23641 / c2</strain>
    </source>
</reference>
<evidence type="ECO:0000313" key="10">
    <source>
        <dbReference type="Proteomes" id="UP000009102"/>
    </source>
</evidence>
<dbReference type="InterPro" id="IPR019758">
    <property type="entry name" value="Pept_S26A_signal_pept_1_CS"/>
</dbReference>
<dbReference type="NCBIfam" id="TIGR02227">
    <property type="entry name" value="sigpep_I_bact"/>
    <property type="match status" value="1"/>
</dbReference>
<dbReference type="GO" id="GO:0016020">
    <property type="term" value="C:membrane"/>
    <property type="evidence" value="ECO:0007669"/>
    <property type="project" value="UniProtKB-SubCell"/>
</dbReference>
<feature type="active site" evidence="6">
    <location>
        <position position="137"/>
    </location>
</feature>
<dbReference type="PROSITE" id="PS00761">
    <property type="entry name" value="SPASE_I_3"/>
    <property type="match status" value="1"/>
</dbReference>
<comment type="catalytic activity">
    <reaction evidence="1 7">
        <text>Cleavage of hydrophobic, N-terminal signal or leader sequences from secreted and periplasmic proteins.</text>
        <dbReference type="EC" id="3.4.21.89"/>
    </reaction>
</comment>
<dbReference type="Pfam" id="PF10502">
    <property type="entry name" value="Peptidase_S26"/>
    <property type="match status" value="1"/>
</dbReference>
<comment type="caution">
    <text evidence="7">Lacks conserved residue(s) required for the propagation of feature annotation.</text>
</comment>
<dbReference type="EC" id="3.4.21.89" evidence="3 7"/>
<evidence type="ECO:0000256" key="6">
    <source>
        <dbReference type="PIRSR" id="PIRSR600223-1"/>
    </source>
</evidence>
<dbReference type="PRINTS" id="PR00727">
    <property type="entry name" value="LEADERPTASE"/>
</dbReference>
<dbReference type="PANTHER" id="PTHR43390">
    <property type="entry name" value="SIGNAL PEPTIDASE I"/>
    <property type="match status" value="1"/>
</dbReference>
<dbReference type="CDD" id="cd06530">
    <property type="entry name" value="S26_SPase_I"/>
    <property type="match status" value="1"/>
</dbReference>
<dbReference type="KEGG" id="hna:Hneap_1390"/>